<dbReference type="EMBL" id="JAZHOF010000003">
    <property type="protein sequence ID" value="MEJ8571218.1"/>
    <property type="molecule type" value="Genomic_DNA"/>
</dbReference>
<dbReference type="AlphaFoldDB" id="A0AAW9RT17"/>
<protein>
    <submittedName>
        <fullName evidence="1">Uncharacterized protein</fullName>
    </submittedName>
</protein>
<dbReference type="Proteomes" id="UP001378188">
    <property type="component" value="Unassembled WGS sequence"/>
</dbReference>
<gene>
    <name evidence="1" type="ORF">V3328_07020</name>
</gene>
<sequence>MTTLPNFIYTEGTIDVEAASAEVVANDSSPTTSVKRGDSLVMVDGTAVAYSILAVAAGNAGFTLDRPWEGSTDTGLAYMIVRGLNWLDNAALAISTLELVNRMDAKGMLVATEAAPESGDGDDEDGAILAGPPHKLYVKKSGAWQEVTAHLARPIEVKTANYTADIDDHDKRFAYELTTTDRTHTLPACSSVYNGFRQRILLPSTSTAKVATACSGADTFWDGTTSKDLTVAGTSLLLVSDGVSKWYLDS</sequence>
<evidence type="ECO:0000313" key="1">
    <source>
        <dbReference type="EMBL" id="MEJ8571218.1"/>
    </source>
</evidence>
<keyword evidence="2" id="KW-1185">Reference proteome</keyword>
<organism evidence="1 2">
    <name type="scientific">Microbaculum marinum</name>
    <dbReference type="NCBI Taxonomy" id="1764581"/>
    <lineage>
        <taxon>Bacteria</taxon>
        <taxon>Pseudomonadati</taxon>
        <taxon>Pseudomonadota</taxon>
        <taxon>Alphaproteobacteria</taxon>
        <taxon>Hyphomicrobiales</taxon>
        <taxon>Tepidamorphaceae</taxon>
        <taxon>Microbaculum</taxon>
    </lineage>
</organism>
<dbReference type="RefSeq" id="WP_340328921.1">
    <property type="nucleotide sequence ID" value="NZ_JAZHOF010000003.1"/>
</dbReference>
<evidence type="ECO:0000313" key="2">
    <source>
        <dbReference type="Proteomes" id="UP001378188"/>
    </source>
</evidence>
<proteinExistence type="predicted"/>
<reference evidence="1 2" key="1">
    <citation type="submission" date="2024-02" db="EMBL/GenBank/DDBJ databases">
        <title>Genome analysis and characterization of Microbaculum marinisediminis sp. nov., isolated from marine sediment.</title>
        <authorList>
            <person name="Du Z.-J."/>
            <person name="Ye Y.-Q."/>
            <person name="Zhang Z.-R."/>
            <person name="Yuan S.-M."/>
            <person name="Zhang X.-Y."/>
        </authorList>
    </citation>
    <scope>NUCLEOTIDE SEQUENCE [LARGE SCALE GENOMIC DNA]</scope>
    <source>
        <strain evidence="1 2">SDUM1044001</strain>
    </source>
</reference>
<accession>A0AAW9RT17</accession>
<comment type="caution">
    <text evidence="1">The sequence shown here is derived from an EMBL/GenBank/DDBJ whole genome shotgun (WGS) entry which is preliminary data.</text>
</comment>
<name>A0AAW9RT17_9HYPH</name>